<accession>A0A5C2H2V4</accession>
<gene>
    <name evidence="2" type="ORF">Smphiort11_008</name>
</gene>
<evidence type="ECO:0000256" key="1">
    <source>
        <dbReference type="SAM" id="Phobius"/>
    </source>
</evidence>
<evidence type="ECO:0008006" key="4">
    <source>
        <dbReference type="Google" id="ProtNLM"/>
    </source>
</evidence>
<name>A0A5C2H2V4_9CAUD</name>
<proteinExistence type="predicted"/>
<keyword evidence="3" id="KW-1185">Reference proteome</keyword>
<protein>
    <recommendedName>
        <fullName evidence="4">Transmembrane protein</fullName>
    </recommendedName>
</protein>
<keyword evidence="1" id="KW-1133">Transmembrane helix</keyword>
<dbReference type="EMBL" id="MN228696">
    <property type="protein sequence ID" value="QEP29806.1"/>
    <property type="molecule type" value="Genomic_DNA"/>
</dbReference>
<organism evidence="2 3">
    <name type="scientific">Sinorhizobium phage ort11</name>
    <dbReference type="NCBI Taxonomy" id="2599764"/>
    <lineage>
        <taxon>Viruses</taxon>
        <taxon>Duplodnaviria</taxon>
        <taxon>Heunggongvirae</taxon>
        <taxon>Uroviricota</taxon>
        <taxon>Caudoviricetes</taxon>
        <taxon>Schitoviridae</taxon>
        <taxon>Huelvavirus</taxon>
        <taxon>Huelvavirus ort11</taxon>
    </lineage>
</organism>
<sequence>MSKYLAGYGLLLIAIATFVAISPLKPARTYMLVQIQNDAQIVLHRNMSVTRCSLTKRQYPNSHCVQNLLTNKQARN</sequence>
<evidence type="ECO:0000313" key="3">
    <source>
        <dbReference type="Proteomes" id="UP000322838"/>
    </source>
</evidence>
<keyword evidence="1" id="KW-0812">Transmembrane</keyword>
<reference evidence="3" key="1">
    <citation type="submission" date="2019-07" db="EMBL/GenBank/DDBJ databases">
        <authorList>
            <person name="Cubo M.T."/>
            <person name="Espuny M.D.R."/>
            <person name="Balsanelli E."/>
        </authorList>
    </citation>
    <scope>NUCLEOTIDE SEQUENCE [LARGE SCALE GENOMIC DNA]</scope>
</reference>
<keyword evidence="1" id="KW-0472">Membrane</keyword>
<feature type="transmembrane region" description="Helical" evidence="1">
    <location>
        <begin position="6"/>
        <end position="24"/>
    </location>
</feature>
<dbReference type="Proteomes" id="UP000322838">
    <property type="component" value="Segment"/>
</dbReference>
<evidence type="ECO:0000313" key="2">
    <source>
        <dbReference type="EMBL" id="QEP29806.1"/>
    </source>
</evidence>